<dbReference type="InterPro" id="IPR013324">
    <property type="entry name" value="RNA_pol_sigma_r3/r4-like"/>
</dbReference>
<evidence type="ECO:0000256" key="2">
    <source>
        <dbReference type="ARBA" id="ARBA00023015"/>
    </source>
</evidence>
<dbReference type="InterPro" id="IPR007627">
    <property type="entry name" value="RNA_pol_sigma70_r2"/>
</dbReference>
<reference evidence="8 9" key="1">
    <citation type="journal article" date="2019" name="ACS Chem. Biol.">
        <title>Identification and Mobilization of a Cryptic Antibiotic Biosynthesis Gene Locus from a Human-Pathogenic Nocardia Isolate.</title>
        <authorList>
            <person name="Herisse M."/>
            <person name="Ishida K."/>
            <person name="Porter J.L."/>
            <person name="Howden B."/>
            <person name="Hertweck C."/>
            <person name="Stinear T.P."/>
            <person name="Pidot S.J."/>
        </authorList>
    </citation>
    <scope>NUCLEOTIDE SEQUENCE [LARGE SCALE GENOMIC DNA]</scope>
    <source>
        <strain evidence="8 9">AUSMDU00024985</strain>
    </source>
</reference>
<dbReference type="GO" id="GO:0006352">
    <property type="term" value="P:DNA-templated transcription initiation"/>
    <property type="evidence" value="ECO:0007669"/>
    <property type="project" value="InterPro"/>
</dbReference>
<keyword evidence="4" id="KW-0238">DNA-binding</keyword>
<keyword evidence="2" id="KW-0805">Transcription regulation</keyword>
<dbReference type="GO" id="GO:0016987">
    <property type="term" value="F:sigma factor activity"/>
    <property type="evidence" value="ECO:0007669"/>
    <property type="project" value="UniProtKB-KW"/>
</dbReference>
<dbReference type="InterPro" id="IPR014284">
    <property type="entry name" value="RNA_pol_sigma-70_dom"/>
</dbReference>
<dbReference type="Gene3D" id="1.10.10.10">
    <property type="entry name" value="Winged helix-like DNA-binding domain superfamily/Winged helix DNA-binding domain"/>
    <property type="match status" value="1"/>
</dbReference>
<dbReference type="EMBL" id="CP046171">
    <property type="protein sequence ID" value="QIS07286.1"/>
    <property type="molecule type" value="Genomic_DNA"/>
</dbReference>
<feature type="domain" description="RNA polymerase sigma factor 70 region 4 type 2" evidence="7">
    <location>
        <begin position="135"/>
        <end position="186"/>
    </location>
</feature>
<organism evidence="8 9">
    <name type="scientific">Nocardia brasiliensis</name>
    <dbReference type="NCBI Taxonomy" id="37326"/>
    <lineage>
        <taxon>Bacteria</taxon>
        <taxon>Bacillati</taxon>
        <taxon>Actinomycetota</taxon>
        <taxon>Actinomycetes</taxon>
        <taxon>Mycobacteriales</taxon>
        <taxon>Nocardiaceae</taxon>
        <taxon>Nocardia</taxon>
    </lineage>
</organism>
<evidence type="ECO:0000256" key="4">
    <source>
        <dbReference type="ARBA" id="ARBA00023125"/>
    </source>
</evidence>
<keyword evidence="3" id="KW-0731">Sigma factor</keyword>
<comment type="similarity">
    <text evidence="1">Belongs to the sigma-70 factor family. ECF subfamily.</text>
</comment>
<dbReference type="InterPro" id="IPR039425">
    <property type="entry name" value="RNA_pol_sigma-70-like"/>
</dbReference>
<name>A0A6G9Y2H6_NOCBR</name>
<dbReference type="Gene3D" id="1.10.1740.10">
    <property type="match status" value="1"/>
</dbReference>
<dbReference type="SUPFAM" id="SSF88946">
    <property type="entry name" value="Sigma2 domain of RNA polymerase sigma factors"/>
    <property type="match status" value="1"/>
</dbReference>
<keyword evidence="5" id="KW-0804">Transcription</keyword>
<dbReference type="NCBIfam" id="TIGR02937">
    <property type="entry name" value="sigma70-ECF"/>
    <property type="match status" value="1"/>
</dbReference>
<evidence type="ECO:0000313" key="8">
    <source>
        <dbReference type="EMBL" id="QIS07286.1"/>
    </source>
</evidence>
<evidence type="ECO:0000259" key="6">
    <source>
        <dbReference type="Pfam" id="PF04542"/>
    </source>
</evidence>
<dbReference type="SUPFAM" id="SSF88659">
    <property type="entry name" value="Sigma3 and sigma4 domains of RNA polymerase sigma factors"/>
    <property type="match status" value="1"/>
</dbReference>
<dbReference type="Proteomes" id="UP000501705">
    <property type="component" value="Chromosome"/>
</dbReference>
<protein>
    <submittedName>
        <fullName evidence="8">Sigma-70 family RNA polymerase sigma factor</fullName>
    </submittedName>
</protein>
<dbReference type="InterPro" id="IPR013325">
    <property type="entry name" value="RNA_pol_sigma_r2"/>
</dbReference>
<evidence type="ECO:0000259" key="7">
    <source>
        <dbReference type="Pfam" id="PF08281"/>
    </source>
</evidence>
<dbReference type="Pfam" id="PF04542">
    <property type="entry name" value="Sigma70_r2"/>
    <property type="match status" value="1"/>
</dbReference>
<dbReference type="PANTHER" id="PTHR43133">
    <property type="entry name" value="RNA POLYMERASE ECF-TYPE SIGMA FACTO"/>
    <property type="match status" value="1"/>
</dbReference>
<dbReference type="GO" id="GO:0003677">
    <property type="term" value="F:DNA binding"/>
    <property type="evidence" value="ECO:0007669"/>
    <property type="project" value="UniProtKB-KW"/>
</dbReference>
<dbReference type="InterPro" id="IPR036388">
    <property type="entry name" value="WH-like_DNA-bd_sf"/>
</dbReference>
<evidence type="ECO:0000256" key="3">
    <source>
        <dbReference type="ARBA" id="ARBA00023082"/>
    </source>
</evidence>
<feature type="domain" description="RNA polymerase sigma-70 region 2" evidence="6">
    <location>
        <begin position="40"/>
        <end position="107"/>
    </location>
</feature>
<dbReference type="InterPro" id="IPR013249">
    <property type="entry name" value="RNA_pol_sigma70_r4_t2"/>
</dbReference>
<dbReference type="Pfam" id="PF08281">
    <property type="entry name" value="Sigma70_r4_2"/>
    <property type="match status" value="1"/>
</dbReference>
<proteinExistence type="inferred from homology"/>
<dbReference type="PANTHER" id="PTHR43133:SF66">
    <property type="entry name" value="ECF RNA POLYMERASE SIGMA FACTOR SIGK"/>
    <property type="match status" value="1"/>
</dbReference>
<dbReference type="AlphaFoldDB" id="A0A6G9Y2H6"/>
<evidence type="ECO:0000313" key="9">
    <source>
        <dbReference type="Proteomes" id="UP000501705"/>
    </source>
</evidence>
<gene>
    <name evidence="8" type="ORF">F5X71_09360</name>
</gene>
<evidence type="ECO:0000256" key="5">
    <source>
        <dbReference type="ARBA" id="ARBA00023163"/>
    </source>
</evidence>
<sequence>MVISARAVSGAVDANGTPQTPELLIRQVARGDERAFAELYDLLAAPILGLVTQVIRDHAESEALAREVLLELWQQAPLFDEQHQSVQAWAMTIAHRRAVDRVRAGARAEHDGQPELRWCFDEVVQTTLDRIEDDAVRESLTELSDAQRRSLILAYYGGYSDREVSAVLDKPVGTIEARMRDGLLRLGERIGGHS</sequence>
<accession>A0A6G9Y2H6</accession>
<evidence type="ECO:0000256" key="1">
    <source>
        <dbReference type="ARBA" id="ARBA00010641"/>
    </source>
</evidence>